<keyword evidence="8" id="KW-0812">Transmembrane</keyword>
<dbReference type="Pfam" id="PF10601">
    <property type="entry name" value="zf-LITAF-like"/>
    <property type="match status" value="1"/>
</dbReference>
<dbReference type="Proteomes" id="UP001176961">
    <property type="component" value="Unassembled WGS sequence"/>
</dbReference>
<dbReference type="EMBL" id="CATQJL010000223">
    <property type="protein sequence ID" value="CAJ0598321.1"/>
    <property type="molecule type" value="Genomic_DNA"/>
</dbReference>
<dbReference type="AlphaFoldDB" id="A0AA36GU03"/>
<organism evidence="10 11">
    <name type="scientific">Cylicocyclus nassatus</name>
    <name type="common">Nematode worm</name>
    <dbReference type="NCBI Taxonomy" id="53992"/>
    <lineage>
        <taxon>Eukaryota</taxon>
        <taxon>Metazoa</taxon>
        <taxon>Ecdysozoa</taxon>
        <taxon>Nematoda</taxon>
        <taxon>Chromadorea</taxon>
        <taxon>Rhabditida</taxon>
        <taxon>Rhabditina</taxon>
        <taxon>Rhabditomorpha</taxon>
        <taxon>Strongyloidea</taxon>
        <taxon>Strongylidae</taxon>
        <taxon>Cylicocyclus</taxon>
    </lineage>
</organism>
<keyword evidence="7 8" id="KW-0472">Membrane</keyword>
<dbReference type="GO" id="GO:0005765">
    <property type="term" value="C:lysosomal membrane"/>
    <property type="evidence" value="ECO:0007669"/>
    <property type="project" value="UniProtKB-SubCell"/>
</dbReference>
<name>A0AA36GU03_CYLNA</name>
<gene>
    <name evidence="10" type="ORF">CYNAS_LOCUS10304</name>
</gene>
<sequence length="97" mass="10748">MAENISDALPPPPSYQTAISVTFGRNAVSMVCPYCYRQVVTRTSPKCGPITHFLTPAMFLLGCWLCFLIHLCLRSCKDIEHVCPNCGKILGIYHKGT</sequence>
<dbReference type="PANTHER" id="PTHR23292:SF6">
    <property type="entry name" value="FI16602P1-RELATED"/>
    <property type="match status" value="1"/>
</dbReference>
<comment type="caution">
    <text evidence="10">The sequence shown here is derived from an EMBL/GenBank/DDBJ whole genome shotgun (WGS) entry which is preliminary data.</text>
</comment>
<evidence type="ECO:0000256" key="8">
    <source>
        <dbReference type="SAM" id="Phobius"/>
    </source>
</evidence>
<dbReference type="InterPro" id="IPR037519">
    <property type="entry name" value="LITAF_fam"/>
</dbReference>
<evidence type="ECO:0000256" key="5">
    <source>
        <dbReference type="ARBA" id="ARBA00022723"/>
    </source>
</evidence>
<evidence type="ECO:0000256" key="2">
    <source>
        <dbReference type="ARBA" id="ARBA00004481"/>
    </source>
</evidence>
<evidence type="ECO:0000256" key="3">
    <source>
        <dbReference type="ARBA" id="ARBA00004630"/>
    </source>
</evidence>
<dbReference type="SMART" id="SM00714">
    <property type="entry name" value="LITAF"/>
    <property type="match status" value="1"/>
</dbReference>
<evidence type="ECO:0000313" key="11">
    <source>
        <dbReference type="Proteomes" id="UP001176961"/>
    </source>
</evidence>
<keyword evidence="8" id="KW-1133">Transmembrane helix</keyword>
<comment type="similarity">
    <text evidence="4">Belongs to the CDIP1/LITAF family.</text>
</comment>
<keyword evidence="11" id="KW-1185">Reference proteome</keyword>
<accession>A0AA36GU03</accession>
<comment type="subcellular location">
    <subcellularLocation>
        <location evidence="2">Endosome membrane</location>
        <topology evidence="2">Peripheral membrane protein</topology>
    </subcellularLocation>
    <subcellularLocation>
        <location evidence="1">Late endosome membrane</location>
    </subcellularLocation>
    <subcellularLocation>
        <location evidence="3">Lysosome membrane</location>
        <topology evidence="3">Peripheral membrane protein</topology>
        <orientation evidence="3">Cytoplasmic side</orientation>
    </subcellularLocation>
</comment>
<dbReference type="InterPro" id="IPR006629">
    <property type="entry name" value="LITAF"/>
</dbReference>
<evidence type="ECO:0000256" key="4">
    <source>
        <dbReference type="ARBA" id="ARBA00005975"/>
    </source>
</evidence>
<evidence type="ECO:0000256" key="1">
    <source>
        <dbReference type="ARBA" id="ARBA00004414"/>
    </source>
</evidence>
<reference evidence="10" key="1">
    <citation type="submission" date="2023-07" db="EMBL/GenBank/DDBJ databases">
        <authorList>
            <consortium name="CYATHOMIX"/>
        </authorList>
    </citation>
    <scope>NUCLEOTIDE SEQUENCE</scope>
    <source>
        <strain evidence="10">N/A</strain>
    </source>
</reference>
<proteinExistence type="inferred from homology"/>
<evidence type="ECO:0000313" key="10">
    <source>
        <dbReference type="EMBL" id="CAJ0598321.1"/>
    </source>
</evidence>
<keyword evidence="6" id="KW-0862">Zinc</keyword>
<evidence type="ECO:0000256" key="7">
    <source>
        <dbReference type="ARBA" id="ARBA00023136"/>
    </source>
</evidence>
<protein>
    <recommendedName>
        <fullName evidence="9">LITAF domain-containing protein</fullName>
    </recommendedName>
</protein>
<dbReference type="PROSITE" id="PS51837">
    <property type="entry name" value="LITAF"/>
    <property type="match status" value="1"/>
</dbReference>
<evidence type="ECO:0000259" key="9">
    <source>
        <dbReference type="PROSITE" id="PS51837"/>
    </source>
</evidence>
<dbReference type="GO" id="GO:0008270">
    <property type="term" value="F:zinc ion binding"/>
    <property type="evidence" value="ECO:0007669"/>
    <property type="project" value="TreeGrafter"/>
</dbReference>
<feature type="transmembrane region" description="Helical" evidence="8">
    <location>
        <begin position="53"/>
        <end position="73"/>
    </location>
</feature>
<dbReference type="GO" id="GO:0031902">
    <property type="term" value="C:late endosome membrane"/>
    <property type="evidence" value="ECO:0007669"/>
    <property type="project" value="UniProtKB-SubCell"/>
</dbReference>
<dbReference type="PANTHER" id="PTHR23292">
    <property type="entry name" value="LIPOPOLYSACCHARIDE-INDUCED TUMOR NECROSIS FACTOR-ALPHA FACTOR"/>
    <property type="match status" value="1"/>
</dbReference>
<feature type="domain" description="LITAF" evidence="9">
    <location>
        <begin position="11"/>
        <end position="95"/>
    </location>
</feature>
<keyword evidence="5" id="KW-0479">Metal-binding</keyword>
<evidence type="ECO:0000256" key="6">
    <source>
        <dbReference type="ARBA" id="ARBA00022833"/>
    </source>
</evidence>